<evidence type="ECO:0000313" key="1">
    <source>
        <dbReference type="EMBL" id="ORZ35873.1"/>
    </source>
</evidence>
<evidence type="ECO:0000313" key="2">
    <source>
        <dbReference type="Proteomes" id="UP000193411"/>
    </source>
</evidence>
<dbReference type="SUPFAM" id="SSF55729">
    <property type="entry name" value="Acyl-CoA N-acyltransferases (Nat)"/>
    <property type="match status" value="1"/>
</dbReference>
<sequence>MSASSTLSSTTLTARHDLPTVRIRLERPDLEDRPAILKLRDSVFGHDDQLSAASNSPKPQSINTVGTYEAATAADKHALFLLAELIPHGHPPSPPTSDQPAELIAIASITPPNSPRLALEYYTSLAHLAKVTNFPQLTDRTLVTEGDNLVVRPDLRTQFKSLGFLLLFLATFVGQARGAKYIVALNNAKSIKFSSAMGAIRTGVTVDYGGEQYQLIVQDLELVRKRVKHEGMLGMLLRQGGREYCVELDEQVAEVVKDMLTDENEETKERKDKWVKSSM</sequence>
<comment type="caution">
    <text evidence="1">The sequence shown here is derived from an EMBL/GenBank/DDBJ whole genome shotgun (WGS) entry which is preliminary data.</text>
</comment>
<proteinExistence type="predicted"/>
<organism evidence="1 2">
    <name type="scientific">Catenaria anguillulae PL171</name>
    <dbReference type="NCBI Taxonomy" id="765915"/>
    <lineage>
        <taxon>Eukaryota</taxon>
        <taxon>Fungi</taxon>
        <taxon>Fungi incertae sedis</taxon>
        <taxon>Blastocladiomycota</taxon>
        <taxon>Blastocladiomycetes</taxon>
        <taxon>Blastocladiales</taxon>
        <taxon>Catenariaceae</taxon>
        <taxon>Catenaria</taxon>
    </lineage>
</organism>
<dbReference type="OrthoDB" id="10664558at2759"/>
<dbReference type="AlphaFoldDB" id="A0A1Y2HQA8"/>
<protein>
    <submittedName>
        <fullName evidence="1">Uncharacterized protein</fullName>
    </submittedName>
</protein>
<keyword evidence="2" id="KW-1185">Reference proteome</keyword>
<reference evidence="1 2" key="1">
    <citation type="submission" date="2016-07" db="EMBL/GenBank/DDBJ databases">
        <title>Pervasive Adenine N6-methylation of Active Genes in Fungi.</title>
        <authorList>
            <consortium name="DOE Joint Genome Institute"/>
            <person name="Mondo S.J."/>
            <person name="Dannebaum R.O."/>
            <person name="Kuo R.C."/>
            <person name="Labutti K."/>
            <person name="Haridas S."/>
            <person name="Kuo A."/>
            <person name="Salamov A."/>
            <person name="Ahrendt S.R."/>
            <person name="Lipzen A."/>
            <person name="Sullivan W."/>
            <person name="Andreopoulos W.B."/>
            <person name="Clum A."/>
            <person name="Lindquist E."/>
            <person name="Daum C."/>
            <person name="Ramamoorthy G.K."/>
            <person name="Gryganskyi A."/>
            <person name="Culley D."/>
            <person name="Magnuson J.K."/>
            <person name="James T.Y."/>
            <person name="O'Malley M.A."/>
            <person name="Stajich J.E."/>
            <person name="Spatafora J.W."/>
            <person name="Visel A."/>
            <person name="Grigoriev I.V."/>
        </authorList>
    </citation>
    <scope>NUCLEOTIDE SEQUENCE [LARGE SCALE GENOMIC DNA]</scope>
    <source>
        <strain evidence="1 2">PL171</strain>
    </source>
</reference>
<dbReference type="Proteomes" id="UP000193411">
    <property type="component" value="Unassembled WGS sequence"/>
</dbReference>
<gene>
    <name evidence="1" type="ORF">BCR44DRAFT_41917</name>
</gene>
<dbReference type="InterPro" id="IPR016181">
    <property type="entry name" value="Acyl_CoA_acyltransferase"/>
</dbReference>
<name>A0A1Y2HQA8_9FUNG</name>
<accession>A0A1Y2HQA8</accession>
<dbReference type="EMBL" id="MCFL01000020">
    <property type="protein sequence ID" value="ORZ35873.1"/>
    <property type="molecule type" value="Genomic_DNA"/>
</dbReference>